<dbReference type="RefSeq" id="WP_377256685.1">
    <property type="nucleotide sequence ID" value="NZ_JBHLUH010000061.1"/>
</dbReference>
<protein>
    <submittedName>
        <fullName evidence="1">DUF6461 domain-containing protein</fullName>
    </submittedName>
</protein>
<name>A0ABV6MB45_9ACTN</name>
<dbReference type="Pfam" id="PF20062">
    <property type="entry name" value="DUF6461"/>
    <property type="match status" value="1"/>
</dbReference>
<keyword evidence="2" id="KW-1185">Reference proteome</keyword>
<evidence type="ECO:0000313" key="2">
    <source>
        <dbReference type="Proteomes" id="UP001589867"/>
    </source>
</evidence>
<comment type="caution">
    <text evidence="1">The sequence shown here is derived from an EMBL/GenBank/DDBJ whole genome shotgun (WGS) entry which is preliminary data.</text>
</comment>
<dbReference type="Proteomes" id="UP001589867">
    <property type="component" value="Unassembled WGS sequence"/>
</dbReference>
<reference evidence="1 2" key="1">
    <citation type="submission" date="2024-09" db="EMBL/GenBank/DDBJ databases">
        <authorList>
            <person name="Sun Q."/>
            <person name="Mori K."/>
        </authorList>
    </citation>
    <scope>NUCLEOTIDE SEQUENCE [LARGE SCALE GENOMIC DNA]</scope>
    <source>
        <strain evidence="1 2">TBRC 3947</strain>
    </source>
</reference>
<dbReference type="EMBL" id="JBHLUH010000061">
    <property type="protein sequence ID" value="MFC0531734.1"/>
    <property type="molecule type" value="Genomic_DNA"/>
</dbReference>
<proteinExistence type="predicted"/>
<accession>A0ABV6MB45</accession>
<dbReference type="InterPro" id="IPR045592">
    <property type="entry name" value="DUF6461"/>
</dbReference>
<organism evidence="1 2">
    <name type="scientific">Phytohabitans kaempferiae</name>
    <dbReference type="NCBI Taxonomy" id="1620943"/>
    <lineage>
        <taxon>Bacteria</taxon>
        <taxon>Bacillati</taxon>
        <taxon>Actinomycetota</taxon>
        <taxon>Actinomycetes</taxon>
        <taxon>Micromonosporales</taxon>
        <taxon>Micromonosporaceae</taxon>
    </lineage>
</organism>
<evidence type="ECO:0000313" key="1">
    <source>
        <dbReference type="EMBL" id="MFC0531734.1"/>
    </source>
</evidence>
<gene>
    <name evidence="1" type="ORF">ACFFIA_29215</name>
</gene>
<sequence>MVEVSEDVVARLGASVAAVLPLIALRVPAGPAAGLGRLGAPDDPALRTAVRRRAAMADVAGARARGVLARPGPPRPVPRGVGVPRPMPAGPVAWAGSPTADGSALLAALGDVEPLLAERLLGALELLVDDLRLAGVPDLTACVEPAPAGQYVVTESAGQSEAVAAARTVDLLHPGVAELIESLCRRLAAHDQLREPLAVGEGDEASVAAGHGAAHLALAVATASAVLGQVPVPAFVDRPAAVVGLAVGAAVVLLREAPMPAAYESALLAKARADYLLPRHSVGSVTVSGHRFALAESGFPERADFGGNGLVSVVDGGVVIRTGVEHGPVTVIARVLAEPPASVEAAGWDEVVEVGWRASHGRASVRGPDGGGDPTLARITPPWPGDYRLRVHARGRDDVDDPWAESYELVVWQAPAAPEVVHRRTDRLGHRLRGEPEPDRAPRPEMAYRWLRRSTLSEAATVTVVTGAPVGQVLEAFGADPARPEPMRDIAADLAARGSIDPWVAVLDTGAAVVAVEYNGFQGSSEPVLRQASARGRAASLYWSVDADRRLSFAEDGQMLAAFEPPAAGDLPSTVAAALTGLDLHDVRDRNAKGLVAVERFTGRGLTADDMARIEAAGIGFRIVPHMPPLYPYDPRRVDARLGLDLAALDALPEARLRDAAWWAVAEAASHTDLAGDPDIAESVATRTLTGAALQRARRAQLEAGQERWLWLAAHRATNPDARAAVTDALDAARYAAGPHASVLLDRARAKIA</sequence>